<feature type="non-terminal residue" evidence="1">
    <location>
        <position position="1"/>
    </location>
</feature>
<dbReference type="EMBL" id="CAJVQB010052524">
    <property type="protein sequence ID" value="CAG8835948.1"/>
    <property type="molecule type" value="Genomic_DNA"/>
</dbReference>
<reference evidence="1 2" key="1">
    <citation type="submission" date="2021-06" db="EMBL/GenBank/DDBJ databases">
        <authorList>
            <person name="Kallberg Y."/>
            <person name="Tangrot J."/>
            <person name="Rosling A."/>
        </authorList>
    </citation>
    <scope>NUCLEOTIDE SEQUENCE [LARGE SCALE GENOMIC DNA]</scope>
    <source>
        <strain evidence="1 2">120-4 pot B 10/14</strain>
    </source>
</reference>
<organism evidence="1 2">
    <name type="scientific">Gigaspora margarita</name>
    <dbReference type="NCBI Taxonomy" id="4874"/>
    <lineage>
        <taxon>Eukaryota</taxon>
        <taxon>Fungi</taxon>
        <taxon>Fungi incertae sedis</taxon>
        <taxon>Mucoromycota</taxon>
        <taxon>Glomeromycotina</taxon>
        <taxon>Glomeromycetes</taxon>
        <taxon>Diversisporales</taxon>
        <taxon>Gigasporaceae</taxon>
        <taxon>Gigaspora</taxon>
    </lineage>
</organism>
<dbReference type="Proteomes" id="UP000789901">
    <property type="component" value="Unassembled WGS sequence"/>
</dbReference>
<protein>
    <submittedName>
        <fullName evidence="1">32126_t:CDS:1</fullName>
    </submittedName>
</protein>
<gene>
    <name evidence="1" type="ORF">GMARGA_LOCUS32803</name>
</gene>
<comment type="caution">
    <text evidence="1">The sequence shown here is derived from an EMBL/GenBank/DDBJ whole genome shotgun (WGS) entry which is preliminary data.</text>
</comment>
<name>A0ABN7WMQ0_GIGMA</name>
<accession>A0ABN7WMQ0</accession>
<proteinExistence type="predicted"/>
<evidence type="ECO:0000313" key="1">
    <source>
        <dbReference type="EMBL" id="CAG8835948.1"/>
    </source>
</evidence>
<evidence type="ECO:0000313" key="2">
    <source>
        <dbReference type="Proteomes" id="UP000789901"/>
    </source>
</evidence>
<sequence>VPEKNKISPDRRKRSWVALKEKNKNSIIGKIEEFWRKKRALIAHWQTAERQNTQNWQMKKCTGCNLDKERSDKKCGFECKTS</sequence>
<keyword evidence="2" id="KW-1185">Reference proteome</keyword>